<reference evidence="2" key="1">
    <citation type="journal article" date="2015" name="MBio">
        <title>Genome-Resolved Metagenomic Analysis Reveals Roles for Candidate Phyla and Other Microbial Community Members in Biogeochemical Transformations in Oil Reservoirs.</title>
        <authorList>
            <person name="Hu P."/>
            <person name="Tom L."/>
            <person name="Singh A."/>
            <person name="Thomas B.C."/>
            <person name="Baker B.J."/>
            <person name="Piceno Y.M."/>
            <person name="Andersen G.L."/>
            <person name="Banfield J.F."/>
        </authorList>
    </citation>
    <scope>NUCLEOTIDE SEQUENCE [LARGE SCALE GENOMIC DNA]</scope>
</reference>
<comment type="caution">
    <text evidence="1">The sequence shown here is derived from an EMBL/GenBank/DDBJ whole genome shotgun (WGS) entry which is preliminary data.</text>
</comment>
<dbReference type="EMBL" id="LGFD01000003">
    <property type="protein sequence ID" value="KUK18457.1"/>
    <property type="molecule type" value="Genomic_DNA"/>
</dbReference>
<dbReference type="AlphaFoldDB" id="A0A101EN79"/>
<sequence>MEIATVVQAMQGAYYGYKLGKDFLNDFKRSSKLPLGKDVYVTFALVTIFKERAWPKFKEVEDEVIKALHKYNFNKSNGTLILEISGKKVQCAVEYQIKTNFLLPYDEDILSISGEDYEDMAEGIYDLVIATDLTLFIIPNLRELSKEESKKAMRDILDILDNLKSKLQEKFAVKKGIIRLKLQFDNEKTAREIYTKLNEVISSKNIATLANIPEPTPTMDTIEINIRNADVGVIEALFSIRFRRFPIW</sequence>
<dbReference type="Proteomes" id="UP000053911">
    <property type="component" value="Unassembled WGS sequence"/>
</dbReference>
<protein>
    <submittedName>
        <fullName evidence="1">Uncharacterized protein</fullName>
    </submittedName>
</protein>
<evidence type="ECO:0000313" key="1">
    <source>
        <dbReference type="EMBL" id="KUK18457.1"/>
    </source>
</evidence>
<accession>A0A101EN79</accession>
<dbReference type="PATRIC" id="fig|172049.5.peg.649"/>
<name>A0A101EN79_9EURY</name>
<evidence type="ECO:0000313" key="2">
    <source>
        <dbReference type="Proteomes" id="UP000053911"/>
    </source>
</evidence>
<dbReference type="RefSeq" id="WP_283217207.1">
    <property type="nucleotide sequence ID" value="NZ_LGFD01000003.1"/>
</dbReference>
<proteinExistence type="predicted"/>
<organism evidence="1 2">
    <name type="scientific">Thermococcus sibiricus</name>
    <dbReference type="NCBI Taxonomy" id="172049"/>
    <lineage>
        <taxon>Archaea</taxon>
        <taxon>Methanobacteriati</taxon>
        <taxon>Methanobacteriota</taxon>
        <taxon>Thermococci</taxon>
        <taxon>Thermococcales</taxon>
        <taxon>Thermococcaceae</taxon>
        <taxon>Thermococcus</taxon>
    </lineage>
</organism>
<gene>
    <name evidence="1" type="ORF">XD54_0187</name>
</gene>